<protein>
    <recommendedName>
        <fullName evidence="3">Metal-dependent HD superfamily phosphohydrolase</fullName>
    </recommendedName>
</protein>
<comment type="caution">
    <text evidence="1">The sequence shown here is derived from an EMBL/GenBank/DDBJ whole genome shotgun (WGS) entry which is preliminary data.</text>
</comment>
<reference evidence="1 2" key="1">
    <citation type="submission" date="2018-01" db="EMBL/GenBank/DDBJ databases">
        <title>Whole genome analyses suggest that Burkholderia sensu lato contains two further novel genera in the rhizoxinica-symbiotica group Mycetohabitans gen. nov., and Trinickia gen. nov.: implications for the evolution of diazotrophy and nodulation in the Burkholderiaceae.</title>
        <authorList>
            <person name="Estrada-de los Santos P."/>
            <person name="Palmer M."/>
            <person name="Chavez-Ramirez B."/>
            <person name="Beukes C."/>
            <person name="Steenkamp E.T."/>
            <person name="Hirsch A.M."/>
            <person name="Manyaka P."/>
            <person name="Maluk M."/>
            <person name="Lafos M."/>
            <person name="Crook M."/>
            <person name="Gross E."/>
            <person name="Simon M.F."/>
            <person name="Bueno dos Reis Junior F."/>
            <person name="Poole P.S."/>
            <person name="Venter S.N."/>
            <person name="James E.K."/>
        </authorList>
    </citation>
    <scope>NUCLEOTIDE SEQUENCE [LARGE SCALE GENOMIC DNA]</scope>
    <source>
        <strain evidence="1 2">JPY 581</strain>
    </source>
</reference>
<dbReference type="PIRSF" id="PIRSF035170">
    <property type="entry name" value="HD_phosphohydro"/>
    <property type="match status" value="1"/>
</dbReference>
<dbReference type="STRING" id="863227.GCA_000373005_01047"/>
<evidence type="ECO:0000313" key="2">
    <source>
        <dbReference type="Proteomes" id="UP000235777"/>
    </source>
</evidence>
<gene>
    <name evidence="1" type="ORF">C0Z20_01045</name>
</gene>
<evidence type="ECO:0008006" key="3">
    <source>
        <dbReference type="Google" id="ProtNLM"/>
    </source>
</evidence>
<dbReference type="PANTHER" id="PTHR21174">
    <property type="match status" value="1"/>
</dbReference>
<keyword evidence="2" id="KW-1185">Reference proteome</keyword>
<dbReference type="Proteomes" id="UP000235777">
    <property type="component" value="Unassembled WGS sequence"/>
</dbReference>
<dbReference type="AlphaFoldDB" id="A0A2N7X9T7"/>
<proteinExistence type="predicted"/>
<accession>A0A2N7X9T7</accession>
<name>A0A2N7X9T7_9BURK</name>
<dbReference type="RefSeq" id="WP_018439578.1">
    <property type="nucleotide sequence ID" value="NZ_KB890165.1"/>
</dbReference>
<dbReference type="OrthoDB" id="9808993at2"/>
<sequence length="203" mass="23160">MNETARFVAVWSRCGGADGESVYECLVERYAEPSRHYHTLHHIRRCLRDLDWTRAVVPDPDAVELALWCHDVIYVPGAPDNEQCSADWFRAKAQGRIAVGEHVSDIILSTTHRRIPADRDACFTVDIDLADLASDRAGFIRDEASLRAERPDLDDAAYDRAVRAFLNELLAREHVYHTDVFRSRCEAQARSNLAWRLAQRALE</sequence>
<evidence type="ECO:0000313" key="1">
    <source>
        <dbReference type="EMBL" id="PMS38498.1"/>
    </source>
</evidence>
<dbReference type="SUPFAM" id="SSF109604">
    <property type="entry name" value="HD-domain/PDEase-like"/>
    <property type="match status" value="1"/>
</dbReference>
<dbReference type="InterPro" id="IPR009218">
    <property type="entry name" value="HD_phosphohydro"/>
</dbReference>
<dbReference type="EMBL" id="PNYC01000001">
    <property type="protein sequence ID" value="PMS38498.1"/>
    <property type="molecule type" value="Genomic_DNA"/>
</dbReference>
<dbReference type="PANTHER" id="PTHR21174:SF0">
    <property type="entry name" value="HD PHOSPHOHYDROLASE FAMILY PROTEIN-RELATED"/>
    <property type="match status" value="1"/>
</dbReference>
<organism evidence="1 2">
    <name type="scientific">Trinickia symbiotica</name>
    <dbReference type="NCBI Taxonomy" id="863227"/>
    <lineage>
        <taxon>Bacteria</taxon>
        <taxon>Pseudomonadati</taxon>
        <taxon>Pseudomonadota</taxon>
        <taxon>Betaproteobacteria</taxon>
        <taxon>Burkholderiales</taxon>
        <taxon>Burkholderiaceae</taxon>
        <taxon>Trinickia</taxon>
    </lineage>
</organism>